<feature type="transmembrane region" description="Helical" evidence="2">
    <location>
        <begin position="150"/>
        <end position="170"/>
    </location>
</feature>
<feature type="domain" description="Potassium channel" evidence="3">
    <location>
        <begin position="161"/>
        <end position="237"/>
    </location>
</feature>
<dbReference type="EMBL" id="QLTK01000002">
    <property type="protein sequence ID" value="RAS38295.1"/>
    <property type="molecule type" value="Genomic_DNA"/>
</dbReference>
<feature type="transmembrane region" description="Helical" evidence="2">
    <location>
        <begin position="70"/>
        <end position="89"/>
    </location>
</feature>
<dbReference type="Gene3D" id="1.10.287.70">
    <property type="match status" value="1"/>
</dbReference>
<evidence type="ECO:0000256" key="2">
    <source>
        <dbReference type="SAM" id="Phobius"/>
    </source>
</evidence>
<evidence type="ECO:0000313" key="4">
    <source>
        <dbReference type="EMBL" id="RAS38295.1"/>
    </source>
</evidence>
<accession>A0A329D6Y0</accession>
<dbReference type="OrthoDB" id="9799090at2"/>
<gene>
    <name evidence="4" type="ORF">BX591_102591</name>
</gene>
<dbReference type="AlphaFoldDB" id="A0A329D6Y0"/>
<protein>
    <submittedName>
        <fullName evidence="4">Ion channel</fullName>
    </submittedName>
</protein>
<dbReference type="Proteomes" id="UP000248918">
    <property type="component" value="Unassembled WGS sequence"/>
</dbReference>
<sequence>MGDQAGNKREAPFKELGPISHGIERAFYYMHKASLAQWWIGSGRTESIDAYVREKRLTIVKNRSRRVEQYLLLWLCVEISLLLADLVAGKYGQSSWFLSAIPLWLSLICLVLIPAYRVFEIVQAVININLFDAVRRDGSAPNYVASLSRMVILSMWNWFEVVLCFAIFYGSQWARFRYAYAESPTTGAGLYFSVITQLTIGYGDVSPIRATQLAAAAQGLIGFLLGIIVLSRLVSFLPRFVSVTHATTEDGPNPACEGASDSSLDTPAGNLDTPADIP</sequence>
<name>A0A329D6Y0_9BURK</name>
<evidence type="ECO:0000256" key="1">
    <source>
        <dbReference type="SAM" id="MobiDB-lite"/>
    </source>
</evidence>
<evidence type="ECO:0000259" key="3">
    <source>
        <dbReference type="Pfam" id="PF07885"/>
    </source>
</evidence>
<evidence type="ECO:0000313" key="5">
    <source>
        <dbReference type="Proteomes" id="UP000248918"/>
    </source>
</evidence>
<comment type="caution">
    <text evidence="4">The sequence shown here is derived from an EMBL/GenBank/DDBJ whole genome shotgun (WGS) entry which is preliminary data.</text>
</comment>
<dbReference type="SUPFAM" id="SSF81324">
    <property type="entry name" value="Voltage-gated potassium channels"/>
    <property type="match status" value="1"/>
</dbReference>
<proteinExistence type="predicted"/>
<reference evidence="4 5" key="1">
    <citation type="submission" date="2018-06" db="EMBL/GenBank/DDBJ databases">
        <title>Genomic Encyclopedia of Type Strains, Phase III (KMG-III): the genomes of soil and plant-associated and newly described type strains.</title>
        <authorList>
            <person name="Whitman W."/>
        </authorList>
    </citation>
    <scope>NUCLEOTIDE SEQUENCE [LARGE SCALE GENOMIC DNA]</scope>
    <source>
        <strain evidence="4 5">LMG 23644</strain>
    </source>
</reference>
<keyword evidence="2" id="KW-0472">Membrane</keyword>
<keyword evidence="2" id="KW-0812">Transmembrane</keyword>
<dbReference type="Pfam" id="PF07885">
    <property type="entry name" value="Ion_trans_2"/>
    <property type="match status" value="1"/>
</dbReference>
<keyword evidence="2" id="KW-1133">Transmembrane helix</keyword>
<dbReference type="InterPro" id="IPR013099">
    <property type="entry name" value="K_chnl_dom"/>
</dbReference>
<organism evidence="4 5">
    <name type="scientific">Paraburkholderia bryophila</name>
    <dbReference type="NCBI Taxonomy" id="420952"/>
    <lineage>
        <taxon>Bacteria</taxon>
        <taxon>Pseudomonadati</taxon>
        <taxon>Pseudomonadota</taxon>
        <taxon>Betaproteobacteria</taxon>
        <taxon>Burkholderiales</taxon>
        <taxon>Burkholderiaceae</taxon>
        <taxon>Paraburkholderia</taxon>
    </lineage>
</organism>
<feature type="transmembrane region" description="Helical" evidence="2">
    <location>
        <begin position="213"/>
        <end position="234"/>
    </location>
</feature>
<feature type="region of interest" description="Disordered" evidence="1">
    <location>
        <begin position="248"/>
        <end position="278"/>
    </location>
</feature>
<dbReference type="RefSeq" id="WP_111929837.1">
    <property type="nucleotide sequence ID" value="NZ_CADFFP010000001.1"/>
</dbReference>
<feature type="transmembrane region" description="Helical" evidence="2">
    <location>
        <begin position="95"/>
        <end position="116"/>
    </location>
</feature>